<dbReference type="Pfam" id="PF03828">
    <property type="entry name" value="PAP_assoc"/>
    <property type="match status" value="1"/>
</dbReference>
<dbReference type="STRING" id="61395.A0A1Y1WD80"/>
<dbReference type="Pfam" id="PF22600">
    <property type="entry name" value="MTPAP-like_central"/>
    <property type="match status" value="1"/>
</dbReference>
<dbReference type="InterPro" id="IPR043519">
    <property type="entry name" value="NT_sf"/>
</dbReference>
<evidence type="ECO:0000313" key="11">
    <source>
        <dbReference type="EMBL" id="ORX71493.1"/>
    </source>
</evidence>
<evidence type="ECO:0000256" key="6">
    <source>
        <dbReference type="ARBA" id="ARBA00022723"/>
    </source>
</evidence>
<evidence type="ECO:0000259" key="9">
    <source>
        <dbReference type="Pfam" id="PF03828"/>
    </source>
</evidence>
<feature type="domain" description="Poly(A) RNA polymerase mitochondrial-like central palm" evidence="10">
    <location>
        <begin position="269"/>
        <end position="397"/>
    </location>
</feature>
<comment type="similarity">
    <text evidence="3">Belongs to the DNA polymerase type-B-like family.</text>
</comment>
<dbReference type="AlphaFoldDB" id="A0A1Y1WD80"/>
<dbReference type="InterPro" id="IPR054708">
    <property type="entry name" value="MTPAP-like_central"/>
</dbReference>
<feature type="region of interest" description="Disordered" evidence="8">
    <location>
        <begin position="42"/>
        <end position="238"/>
    </location>
</feature>
<dbReference type="PANTHER" id="PTHR12271">
    <property type="entry name" value="POLY A POLYMERASE CID PAP -RELATED"/>
    <property type="match status" value="1"/>
</dbReference>
<dbReference type="GO" id="GO:0031123">
    <property type="term" value="P:RNA 3'-end processing"/>
    <property type="evidence" value="ECO:0007669"/>
    <property type="project" value="TreeGrafter"/>
</dbReference>
<feature type="compositionally biased region" description="Polar residues" evidence="8">
    <location>
        <begin position="628"/>
        <end position="646"/>
    </location>
</feature>
<evidence type="ECO:0000256" key="1">
    <source>
        <dbReference type="ARBA" id="ARBA00001936"/>
    </source>
</evidence>
<keyword evidence="5" id="KW-0808">Transferase</keyword>
<evidence type="ECO:0000256" key="5">
    <source>
        <dbReference type="ARBA" id="ARBA00022679"/>
    </source>
</evidence>
<evidence type="ECO:0000256" key="4">
    <source>
        <dbReference type="ARBA" id="ARBA00012388"/>
    </source>
</evidence>
<evidence type="ECO:0000259" key="10">
    <source>
        <dbReference type="Pfam" id="PF22600"/>
    </source>
</evidence>
<name>A0A1Y1WD80_9FUNG</name>
<keyword evidence="6" id="KW-0479">Metal-binding</keyword>
<dbReference type="InterPro" id="IPR002058">
    <property type="entry name" value="PAP_assoc"/>
</dbReference>
<protein>
    <recommendedName>
        <fullName evidence="4">polynucleotide adenylyltransferase</fullName>
        <ecNumber evidence="4">2.7.7.19</ecNumber>
    </recommendedName>
</protein>
<feature type="compositionally biased region" description="Polar residues" evidence="8">
    <location>
        <begin position="178"/>
        <end position="199"/>
    </location>
</feature>
<dbReference type="Gene3D" id="1.10.1410.10">
    <property type="match status" value="1"/>
</dbReference>
<sequence>MSAVLPDNTTSVKVQPIQCPSPDTDYNAVFSGQKMPVTDQGMAGAATACVSPPSTRNNSANCSPSTAAAKVESQTTKTRSGRNPMRAQADNAAEEGGTLGVHEEGSTKRESSGARKAGAKDGSHNSSKKGGRAKDQAGGQRKQTSSKAGAPQTKQPRKQQAGGKDQIHGRGKRHVRNKSSLQYLSNVGSSDASTATASKQRADSKGRSKSGGSTRNSDDDSTAVGGGHVEDSDFSDSEYTIGFSQDDWDTEVRGRTVLPTGLEKTLTAQILHTYETRLCPSAESIEVKRAFIEKFATILTVEFPEWEVDIHVFGSSVNGLGTSRSDVDICLTTQHKELENVFVLNKALRKYGMRTYCVPHARVPIVKSWDPELRIASDININNTIALHNTRMIQTFVAIDARVRPFVMAIKNWTKCREINDAAFGGTLSPYAWVNLALNFFQTRSPPILPVLHPVQPPIPTDDDTINGQIDLTFNDNIDQLRGFGIANQESLGYLLYAFFRTYAYEFDYRHQVVSLRRGCYMRKEQKGWDTGRPSRIFCIEEPFSTWLNLGHSANTVSVEGIRDEFQRAFRILRDGGSYDEVCEVYQRPGKPSKPSRPSASSSSLAPSASKNPHHKSSSSSNAHSVSKRMNSTTWQPTGKSVSSSAANGDFLQFPNSYSTGYRSSPFGICHSTAASPMALPAISSMHSNRRRESDGLITLGATTSMAANPWYATQSQLSVHQQKQELLTMHQGSPYSIIKENMLKMEQENAQLGPQLARMSVSSSNPADALGRR</sequence>
<keyword evidence="12" id="KW-1185">Reference proteome</keyword>
<feature type="region of interest" description="Disordered" evidence="8">
    <location>
        <begin position="586"/>
        <end position="646"/>
    </location>
</feature>
<dbReference type="SUPFAM" id="SSF81301">
    <property type="entry name" value="Nucleotidyltransferase"/>
    <property type="match status" value="1"/>
</dbReference>
<comment type="cofactor">
    <cofactor evidence="2">
        <name>Mg(2+)</name>
        <dbReference type="ChEBI" id="CHEBI:18420"/>
    </cofactor>
</comment>
<dbReference type="OrthoDB" id="2274644at2759"/>
<dbReference type="EC" id="2.7.7.19" evidence="4"/>
<dbReference type="PANTHER" id="PTHR12271:SF113">
    <property type="entry name" value="POLY(A) RNA POLYMERASE CID11"/>
    <property type="match status" value="1"/>
</dbReference>
<dbReference type="RefSeq" id="XP_040745008.1">
    <property type="nucleotide sequence ID" value="XM_040883279.1"/>
</dbReference>
<evidence type="ECO:0000256" key="2">
    <source>
        <dbReference type="ARBA" id="ARBA00001946"/>
    </source>
</evidence>
<dbReference type="GeneID" id="63799927"/>
<comment type="caution">
    <text evidence="11">The sequence shown here is derived from an EMBL/GenBank/DDBJ whole genome shotgun (WGS) entry which is preliminary data.</text>
</comment>
<evidence type="ECO:0000313" key="12">
    <source>
        <dbReference type="Proteomes" id="UP000193922"/>
    </source>
</evidence>
<dbReference type="Gene3D" id="3.30.460.10">
    <property type="entry name" value="Beta Polymerase, domain 2"/>
    <property type="match status" value="1"/>
</dbReference>
<dbReference type="GO" id="GO:0046872">
    <property type="term" value="F:metal ion binding"/>
    <property type="evidence" value="ECO:0007669"/>
    <property type="project" value="UniProtKB-KW"/>
</dbReference>
<accession>A0A1Y1WD80</accession>
<dbReference type="CDD" id="cd05402">
    <property type="entry name" value="NT_PAP_TUTase"/>
    <property type="match status" value="1"/>
</dbReference>
<dbReference type="GO" id="GO:0010605">
    <property type="term" value="P:negative regulation of macromolecule metabolic process"/>
    <property type="evidence" value="ECO:0007669"/>
    <property type="project" value="UniProtKB-ARBA"/>
</dbReference>
<gene>
    <name evidence="11" type="ORF">DL89DRAFT_127356</name>
</gene>
<reference evidence="11 12" key="1">
    <citation type="submission" date="2016-07" db="EMBL/GenBank/DDBJ databases">
        <title>Pervasive Adenine N6-methylation of Active Genes in Fungi.</title>
        <authorList>
            <consortium name="DOE Joint Genome Institute"/>
            <person name="Mondo S.J."/>
            <person name="Dannebaum R.O."/>
            <person name="Kuo R.C."/>
            <person name="Labutti K."/>
            <person name="Haridas S."/>
            <person name="Kuo A."/>
            <person name="Salamov A."/>
            <person name="Ahrendt S.R."/>
            <person name="Lipzen A."/>
            <person name="Sullivan W."/>
            <person name="Andreopoulos W.B."/>
            <person name="Clum A."/>
            <person name="Lindquist E."/>
            <person name="Daum C."/>
            <person name="Ramamoorthy G.K."/>
            <person name="Gryganskyi A."/>
            <person name="Culley D."/>
            <person name="Magnuson J.K."/>
            <person name="James T.Y."/>
            <person name="O'Malley M.A."/>
            <person name="Stajich J.E."/>
            <person name="Spatafora J.W."/>
            <person name="Visel A."/>
            <person name="Grigoriev I.V."/>
        </authorList>
    </citation>
    <scope>NUCLEOTIDE SEQUENCE [LARGE SCALE GENOMIC DNA]</scope>
    <source>
        <strain evidence="11 12">ATCC 12442</strain>
    </source>
</reference>
<feature type="compositionally biased region" description="Basic and acidic residues" evidence="8">
    <location>
        <begin position="101"/>
        <end position="123"/>
    </location>
</feature>
<keyword evidence="7" id="KW-0460">Magnesium</keyword>
<dbReference type="GO" id="GO:1990817">
    <property type="term" value="F:poly(A) RNA polymerase activity"/>
    <property type="evidence" value="ECO:0007669"/>
    <property type="project" value="UniProtKB-EC"/>
</dbReference>
<dbReference type="EMBL" id="MCFD01000004">
    <property type="protein sequence ID" value="ORX71493.1"/>
    <property type="molecule type" value="Genomic_DNA"/>
</dbReference>
<feature type="compositionally biased region" description="Low complexity" evidence="8">
    <location>
        <begin position="596"/>
        <end position="611"/>
    </location>
</feature>
<evidence type="ECO:0000256" key="7">
    <source>
        <dbReference type="ARBA" id="ARBA00022842"/>
    </source>
</evidence>
<dbReference type="Proteomes" id="UP000193922">
    <property type="component" value="Unassembled WGS sequence"/>
</dbReference>
<feature type="compositionally biased region" description="Polar residues" evidence="8">
    <location>
        <begin position="52"/>
        <end position="78"/>
    </location>
</feature>
<comment type="cofactor">
    <cofactor evidence="1">
        <name>Mn(2+)</name>
        <dbReference type="ChEBI" id="CHEBI:29035"/>
    </cofactor>
</comment>
<dbReference type="SUPFAM" id="SSF81631">
    <property type="entry name" value="PAP/OAS1 substrate-binding domain"/>
    <property type="match status" value="1"/>
</dbReference>
<evidence type="ECO:0000256" key="3">
    <source>
        <dbReference type="ARBA" id="ARBA00008593"/>
    </source>
</evidence>
<evidence type="ECO:0000256" key="8">
    <source>
        <dbReference type="SAM" id="MobiDB-lite"/>
    </source>
</evidence>
<feature type="domain" description="PAP-associated" evidence="9">
    <location>
        <begin position="491"/>
        <end position="545"/>
    </location>
</feature>
<organism evidence="11 12">
    <name type="scientific">Linderina pennispora</name>
    <dbReference type="NCBI Taxonomy" id="61395"/>
    <lineage>
        <taxon>Eukaryota</taxon>
        <taxon>Fungi</taxon>
        <taxon>Fungi incertae sedis</taxon>
        <taxon>Zoopagomycota</taxon>
        <taxon>Kickxellomycotina</taxon>
        <taxon>Kickxellomycetes</taxon>
        <taxon>Kickxellales</taxon>
        <taxon>Kickxellaceae</taxon>
        <taxon>Linderina</taxon>
    </lineage>
</organism>
<proteinExistence type="inferred from homology"/>